<dbReference type="Gene3D" id="3.20.20.70">
    <property type="entry name" value="Aldolase class I"/>
    <property type="match status" value="1"/>
</dbReference>
<evidence type="ECO:0000313" key="5">
    <source>
        <dbReference type="Proteomes" id="UP000321514"/>
    </source>
</evidence>
<dbReference type="SUPFAM" id="SSF51569">
    <property type="entry name" value="Aldolase"/>
    <property type="match status" value="1"/>
</dbReference>
<sequence length="305" mass="32625">MGGLVGGKQPDESAPAVAGKETGARRVLRAFRPEGTRVRAGSVEVGGPGFVVMAGPCAVEGLEQVDRTAAAVAQAGAHVLRGGVFKPRTSPYAFQGMGEPGLHLLAEAGRRHGLPIISEVMETAQIPFMAESSDILQVGARNMQNFSLLRALGKVRRPVLLKRGLSATVQEWLLAAEYVLEGGNEQVMLCERGIRTFETEMRNTLDLAAVAWAKQRTHLPVIVDPSHATGLVDLILPMSLAAAAAGADGLLIEVHPRPEQALCDGNQALTPERFQTLMQRLPPVLDAVGRHLWRPESPAQVVRAR</sequence>
<dbReference type="GO" id="GO:0016740">
    <property type="term" value="F:transferase activity"/>
    <property type="evidence" value="ECO:0007669"/>
    <property type="project" value="UniProtKB-KW"/>
</dbReference>
<dbReference type="PANTHER" id="PTHR43018">
    <property type="entry name" value="PHOSPHO-2-DEHYDRO-3-DEOXYHEPTONATE ALDOLASE"/>
    <property type="match status" value="1"/>
</dbReference>
<dbReference type="Pfam" id="PF00793">
    <property type="entry name" value="DAHP_synth_1"/>
    <property type="match status" value="1"/>
</dbReference>
<dbReference type="STRING" id="1334629.MFUL124B02_23785"/>
<evidence type="ECO:0000256" key="1">
    <source>
        <dbReference type="ARBA" id="ARBA00022679"/>
    </source>
</evidence>
<dbReference type="AlphaFoldDB" id="A0A511TBM2"/>
<evidence type="ECO:0000256" key="2">
    <source>
        <dbReference type="SAM" id="MobiDB-lite"/>
    </source>
</evidence>
<dbReference type="PANTHER" id="PTHR43018:SF1">
    <property type="entry name" value="PROTEIN AROA(G)"/>
    <property type="match status" value="1"/>
</dbReference>
<dbReference type="Proteomes" id="UP000321514">
    <property type="component" value="Unassembled WGS sequence"/>
</dbReference>
<dbReference type="InterPro" id="IPR006218">
    <property type="entry name" value="DAHP1/KDSA"/>
</dbReference>
<dbReference type="NCBIfam" id="NF006421">
    <property type="entry name" value="PRK08673.1"/>
    <property type="match status" value="1"/>
</dbReference>
<evidence type="ECO:0000313" key="4">
    <source>
        <dbReference type="EMBL" id="GEN10538.1"/>
    </source>
</evidence>
<gene>
    <name evidence="4" type="ORF">MFU01_55750</name>
</gene>
<dbReference type="GO" id="GO:0016832">
    <property type="term" value="F:aldehyde-lyase activity"/>
    <property type="evidence" value="ECO:0007669"/>
    <property type="project" value="InterPro"/>
</dbReference>
<accession>A0A511TBM2</accession>
<feature type="region of interest" description="Disordered" evidence="2">
    <location>
        <begin position="1"/>
        <end position="21"/>
    </location>
</feature>
<dbReference type="NCBIfam" id="NF009239">
    <property type="entry name" value="PRK12595.1"/>
    <property type="match status" value="1"/>
</dbReference>
<proteinExistence type="predicted"/>
<dbReference type="GO" id="GO:0009073">
    <property type="term" value="P:aromatic amino acid family biosynthetic process"/>
    <property type="evidence" value="ECO:0007669"/>
    <property type="project" value="InterPro"/>
</dbReference>
<dbReference type="InterPro" id="IPR006268">
    <property type="entry name" value="DAHP_syn_2"/>
</dbReference>
<dbReference type="NCBIfam" id="TIGR01361">
    <property type="entry name" value="DAHP_synth_Bsub"/>
    <property type="match status" value="1"/>
</dbReference>
<protein>
    <submittedName>
        <fullName evidence="4">3-deoxy-7-phosphoheptulonate synthase</fullName>
    </submittedName>
</protein>
<dbReference type="EMBL" id="BJXR01000039">
    <property type="protein sequence ID" value="GEN10538.1"/>
    <property type="molecule type" value="Genomic_DNA"/>
</dbReference>
<name>A0A511TBM2_MYXFU</name>
<dbReference type="OrthoDB" id="9802281at2"/>
<keyword evidence="1" id="KW-0808">Transferase</keyword>
<dbReference type="InterPro" id="IPR052899">
    <property type="entry name" value="Class-I_DAHP_synthase"/>
</dbReference>
<feature type="domain" description="DAHP synthetase I/KDSA" evidence="3">
    <location>
        <begin position="47"/>
        <end position="278"/>
    </location>
</feature>
<organism evidence="4 5">
    <name type="scientific">Myxococcus fulvus</name>
    <dbReference type="NCBI Taxonomy" id="33"/>
    <lineage>
        <taxon>Bacteria</taxon>
        <taxon>Pseudomonadati</taxon>
        <taxon>Myxococcota</taxon>
        <taxon>Myxococcia</taxon>
        <taxon>Myxococcales</taxon>
        <taxon>Cystobacterineae</taxon>
        <taxon>Myxococcaceae</taxon>
        <taxon>Myxococcus</taxon>
    </lineage>
</organism>
<comment type="caution">
    <text evidence="4">The sequence shown here is derived from an EMBL/GenBank/DDBJ whole genome shotgun (WGS) entry which is preliminary data.</text>
</comment>
<evidence type="ECO:0000259" key="3">
    <source>
        <dbReference type="Pfam" id="PF00793"/>
    </source>
</evidence>
<dbReference type="InterPro" id="IPR013785">
    <property type="entry name" value="Aldolase_TIM"/>
</dbReference>
<reference evidence="4 5" key="1">
    <citation type="submission" date="2019-07" db="EMBL/GenBank/DDBJ databases">
        <title>Whole genome shotgun sequence of Myxococcus fulvus NBRC 100333.</title>
        <authorList>
            <person name="Hosoyama A."/>
            <person name="Uohara A."/>
            <person name="Ohji S."/>
            <person name="Ichikawa N."/>
        </authorList>
    </citation>
    <scope>NUCLEOTIDE SEQUENCE [LARGE SCALE GENOMIC DNA]</scope>
    <source>
        <strain evidence="4 5">NBRC 100333</strain>
    </source>
</reference>